<evidence type="ECO:0000313" key="2">
    <source>
        <dbReference type="EMBL" id="KAL1602086.1"/>
    </source>
</evidence>
<keyword evidence="3" id="KW-1185">Reference proteome</keyword>
<dbReference type="EMBL" id="JAKIXB020000015">
    <property type="protein sequence ID" value="KAL1602086.1"/>
    <property type="molecule type" value="Genomic_DNA"/>
</dbReference>
<feature type="compositionally biased region" description="Basic and acidic residues" evidence="1">
    <location>
        <begin position="84"/>
        <end position="96"/>
    </location>
</feature>
<feature type="region of interest" description="Disordered" evidence="1">
    <location>
        <begin position="84"/>
        <end position="110"/>
    </location>
</feature>
<feature type="region of interest" description="Disordered" evidence="1">
    <location>
        <begin position="1"/>
        <end position="59"/>
    </location>
</feature>
<protein>
    <submittedName>
        <fullName evidence="2">Uncharacterized protein</fullName>
    </submittedName>
</protein>
<dbReference type="Proteomes" id="UP001521222">
    <property type="component" value="Unassembled WGS sequence"/>
</dbReference>
<feature type="compositionally biased region" description="Basic residues" evidence="1">
    <location>
        <begin position="18"/>
        <end position="32"/>
    </location>
</feature>
<comment type="caution">
    <text evidence="2">The sequence shown here is derived from an EMBL/GenBank/DDBJ whole genome shotgun (WGS) entry which is preliminary data.</text>
</comment>
<sequence>MTSGDEEEEPESDYSNRGRSKAPKQSKSRRRVREPEYSVSEYESESSEPAIKPRQQKLIKNKPEYIVPGFDEDYAPASDFKLARSDEDEHASEMMEKPWGGPSKEKKRKEKHIARRTLNDGEAGIPCPKISGEVYKALAMRTKYRKQGEQGLYISLIF</sequence>
<evidence type="ECO:0000256" key="1">
    <source>
        <dbReference type="SAM" id="MobiDB-lite"/>
    </source>
</evidence>
<gene>
    <name evidence="2" type="ORF">SLS59_005254</name>
</gene>
<name>A0ABR3RCF3_9PLEO</name>
<evidence type="ECO:0000313" key="3">
    <source>
        <dbReference type="Proteomes" id="UP001521222"/>
    </source>
</evidence>
<reference evidence="2 3" key="1">
    <citation type="submission" date="2024-02" db="EMBL/GenBank/DDBJ databases">
        <title>De novo assembly and annotation of 12 fungi associated with fruit tree decline syndrome in Ontario, Canada.</title>
        <authorList>
            <person name="Sulman M."/>
            <person name="Ellouze W."/>
            <person name="Ilyukhin E."/>
        </authorList>
    </citation>
    <scope>NUCLEOTIDE SEQUENCE [LARGE SCALE GENOMIC DNA]</scope>
    <source>
        <strain evidence="2 3">M97-236</strain>
    </source>
</reference>
<feature type="compositionally biased region" description="Acidic residues" evidence="1">
    <location>
        <begin position="1"/>
        <end position="12"/>
    </location>
</feature>
<accession>A0ABR3RCF3</accession>
<organism evidence="2 3">
    <name type="scientific">Nothophoma quercina</name>
    <dbReference type="NCBI Taxonomy" id="749835"/>
    <lineage>
        <taxon>Eukaryota</taxon>
        <taxon>Fungi</taxon>
        <taxon>Dikarya</taxon>
        <taxon>Ascomycota</taxon>
        <taxon>Pezizomycotina</taxon>
        <taxon>Dothideomycetes</taxon>
        <taxon>Pleosporomycetidae</taxon>
        <taxon>Pleosporales</taxon>
        <taxon>Pleosporineae</taxon>
        <taxon>Didymellaceae</taxon>
        <taxon>Nothophoma</taxon>
    </lineage>
</organism>
<proteinExistence type="predicted"/>